<accession>A0A3L8PNG9</accession>
<keyword evidence="4" id="KW-1185">Reference proteome</keyword>
<evidence type="ECO:0000259" key="2">
    <source>
        <dbReference type="Pfam" id="PF02481"/>
    </source>
</evidence>
<feature type="domain" description="Smf/DprA SLOG" evidence="2">
    <location>
        <begin position="74"/>
        <end position="294"/>
    </location>
</feature>
<evidence type="ECO:0000313" key="3">
    <source>
        <dbReference type="EMBL" id="RLV56957.1"/>
    </source>
</evidence>
<dbReference type="AlphaFoldDB" id="A0A3L8PNG9"/>
<comment type="similarity">
    <text evidence="1">Belongs to the DprA/Smf family.</text>
</comment>
<dbReference type="RefSeq" id="WP_121793258.1">
    <property type="nucleotide sequence ID" value="NZ_RDBF01000002.1"/>
</dbReference>
<dbReference type="Pfam" id="PF02481">
    <property type="entry name" value="DNA_processg_A"/>
    <property type="match status" value="1"/>
</dbReference>
<gene>
    <name evidence="3" type="primary">dprA</name>
    <name evidence="3" type="ORF">D9V41_04110</name>
</gene>
<comment type="caution">
    <text evidence="3">The sequence shown here is derived from an EMBL/GenBank/DDBJ whole genome shotgun (WGS) entry which is preliminary data.</text>
</comment>
<dbReference type="InterPro" id="IPR057666">
    <property type="entry name" value="DrpA_SLOG"/>
</dbReference>
<name>A0A3L8PNG9_9ACTN</name>
<sequence>MKDDRARLLLSLNVEPGDPRLASALREQGGAAALLDAVRRRPAMWPEPWQHVTDGPEDQVEHMLRVGREQGLRWITPGHEEWPEQLAGLDEVETAGGAGGAPLGLWCRGTGHLRLLSEHAVAVVGARDCTTYGAEVAGDIAASAAASGFTVVSGAAFGIDASAHRGGLAAGDAGIAVLACGADLDYPRAHASLLGRIAEYGVVVSEYPPGRAAARSRFLARNRLIAALADGLVVVEAAHRSGSLNTLQWADRLGRTTMAVPGPVTSAQSQGTHDAVRSGKAVLVGSGADVVAELVGFHGRIAKDRAVDVDPVATAVFGQLHDASPRQPAEIARELRIGTLHTVRALRRLEADGAVEATAEGWQRTATSSPAP</sequence>
<evidence type="ECO:0000256" key="1">
    <source>
        <dbReference type="ARBA" id="ARBA00006525"/>
    </source>
</evidence>
<reference evidence="3 4" key="1">
    <citation type="submission" date="2018-10" db="EMBL/GenBank/DDBJ databases">
        <title>Aeromicrobium sp. 9W16Y-2 whole genome shotgun sequence.</title>
        <authorList>
            <person name="Li F."/>
        </authorList>
    </citation>
    <scope>NUCLEOTIDE SEQUENCE [LARGE SCALE GENOMIC DNA]</scope>
    <source>
        <strain evidence="3 4">9W16Y-2</strain>
    </source>
</reference>
<dbReference type="SUPFAM" id="SSF102405">
    <property type="entry name" value="MCP/YpsA-like"/>
    <property type="match status" value="1"/>
</dbReference>
<dbReference type="NCBIfam" id="TIGR00732">
    <property type="entry name" value="dprA"/>
    <property type="match status" value="1"/>
</dbReference>
<protein>
    <submittedName>
        <fullName evidence="3">DNA-protecting protein DprA</fullName>
    </submittedName>
</protein>
<dbReference type="GO" id="GO:0009294">
    <property type="term" value="P:DNA-mediated transformation"/>
    <property type="evidence" value="ECO:0007669"/>
    <property type="project" value="InterPro"/>
</dbReference>
<dbReference type="PANTHER" id="PTHR43022">
    <property type="entry name" value="PROTEIN SMF"/>
    <property type="match status" value="1"/>
</dbReference>
<dbReference type="EMBL" id="RDBF01000002">
    <property type="protein sequence ID" value="RLV56957.1"/>
    <property type="molecule type" value="Genomic_DNA"/>
</dbReference>
<dbReference type="PANTHER" id="PTHR43022:SF1">
    <property type="entry name" value="PROTEIN SMF"/>
    <property type="match status" value="1"/>
</dbReference>
<dbReference type="OrthoDB" id="9785707at2"/>
<evidence type="ECO:0000313" key="4">
    <source>
        <dbReference type="Proteomes" id="UP000282515"/>
    </source>
</evidence>
<dbReference type="Gene3D" id="3.40.50.450">
    <property type="match status" value="1"/>
</dbReference>
<proteinExistence type="inferred from homology"/>
<organism evidence="3 4">
    <name type="scientific">Aeromicrobium phragmitis</name>
    <dbReference type="NCBI Taxonomy" id="2478914"/>
    <lineage>
        <taxon>Bacteria</taxon>
        <taxon>Bacillati</taxon>
        <taxon>Actinomycetota</taxon>
        <taxon>Actinomycetes</taxon>
        <taxon>Propionibacteriales</taxon>
        <taxon>Nocardioidaceae</taxon>
        <taxon>Aeromicrobium</taxon>
    </lineage>
</organism>
<dbReference type="InterPro" id="IPR003488">
    <property type="entry name" value="DprA"/>
</dbReference>
<dbReference type="Proteomes" id="UP000282515">
    <property type="component" value="Unassembled WGS sequence"/>
</dbReference>